<sequence length="567" mass="63443">MVQHRIWAMLALILLWVVYNYSSSSSRHGRPVSPRGAQSPPAAYATTLNRKIAELNLVQYKQEELNRAFRLALASGGDVAHSRGIQFDEHSTEFAALLSQVKGILGDLALAQPVVDCSWDPTLHTSFGAADQKYLVAADMHNNEAVLPHYIIQLVHLMTVMPQGSTFLSVYESGSTDSTGAWLEVLISLIASLRVPHRIVIGGSLTRAKNQDRIDFLAAARNRALEPLWLNTTAVAADGSQPHAPLGRQLHSWTFSWGSKPRPLWPASRVVFLNDVYFCARDVVRLLQHEGDMVCGMDFDRPRLQDAPRKVQRRLYADYMKRTFGIPRWLGMAIGLADITMQRWRREGGPADDAFQRTAPLSFYDIWVARDTDGNLFLKNAPYVTDPYSLTRVADGLPFPVKCCWNGLVVMNALPFVRQSLRVRMHREGECAASECSLVCNDMLRMGYSKFLVDPGVRQAYRHRDAVDLYDPAFVVGMKTTQWADVVRGAQIDWDLVPLRPYYKCCSLKPGANMIEFDKDCHWDNFLTPNYTAMPALTSSSGHKSSEPLAKASLPGVKRERGLASCA</sequence>
<evidence type="ECO:0000313" key="3">
    <source>
        <dbReference type="Proteomes" id="UP001489004"/>
    </source>
</evidence>
<proteinExistence type="predicted"/>
<accession>A0AAW1PX37</accession>
<evidence type="ECO:0000256" key="1">
    <source>
        <dbReference type="SAM" id="SignalP"/>
    </source>
</evidence>
<dbReference type="PANTHER" id="PTHR34144:SF7">
    <property type="entry name" value="EXPORT PROTEIN (CAP59), PUTATIVE (AFU_ORTHOLOGUE AFUA_7G05020)-RELATED"/>
    <property type="match status" value="1"/>
</dbReference>
<evidence type="ECO:0000313" key="2">
    <source>
        <dbReference type="EMBL" id="KAK9812592.1"/>
    </source>
</evidence>
<protein>
    <submittedName>
        <fullName evidence="2">Uncharacterized protein</fullName>
    </submittedName>
</protein>
<dbReference type="PANTHER" id="PTHR34144">
    <property type="entry name" value="CHROMOSOME 8, WHOLE GENOME SHOTGUN SEQUENCE"/>
    <property type="match status" value="1"/>
</dbReference>
<organism evidence="2 3">
    <name type="scientific">[Myrmecia] bisecta</name>
    <dbReference type="NCBI Taxonomy" id="41462"/>
    <lineage>
        <taxon>Eukaryota</taxon>
        <taxon>Viridiplantae</taxon>
        <taxon>Chlorophyta</taxon>
        <taxon>core chlorophytes</taxon>
        <taxon>Trebouxiophyceae</taxon>
        <taxon>Trebouxiales</taxon>
        <taxon>Trebouxiaceae</taxon>
        <taxon>Myrmecia</taxon>
    </lineage>
</organism>
<keyword evidence="1" id="KW-0732">Signal</keyword>
<dbReference type="EMBL" id="JALJOR010000008">
    <property type="protein sequence ID" value="KAK9812592.1"/>
    <property type="molecule type" value="Genomic_DNA"/>
</dbReference>
<comment type="caution">
    <text evidence="2">The sequence shown here is derived from an EMBL/GenBank/DDBJ whole genome shotgun (WGS) entry which is preliminary data.</text>
</comment>
<feature type="chain" id="PRO_5043486410" evidence="1">
    <location>
        <begin position="23"/>
        <end position="567"/>
    </location>
</feature>
<gene>
    <name evidence="2" type="ORF">WJX72_000003</name>
</gene>
<reference evidence="2 3" key="1">
    <citation type="journal article" date="2024" name="Nat. Commun.">
        <title>Phylogenomics reveals the evolutionary origins of lichenization in chlorophyte algae.</title>
        <authorList>
            <person name="Puginier C."/>
            <person name="Libourel C."/>
            <person name="Otte J."/>
            <person name="Skaloud P."/>
            <person name="Haon M."/>
            <person name="Grisel S."/>
            <person name="Petersen M."/>
            <person name="Berrin J.G."/>
            <person name="Delaux P.M."/>
            <person name="Dal Grande F."/>
            <person name="Keller J."/>
        </authorList>
    </citation>
    <scope>NUCLEOTIDE SEQUENCE [LARGE SCALE GENOMIC DNA]</scope>
    <source>
        <strain evidence="2 3">SAG 2043</strain>
    </source>
</reference>
<dbReference type="Pfam" id="PF11735">
    <property type="entry name" value="CAP59_mtransfer"/>
    <property type="match status" value="1"/>
</dbReference>
<feature type="signal peptide" evidence="1">
    <location>
        <begin position="1"/>
        <end position="22"/>
    </location>
</feature>
<keyword evidence="3" id="KW-1185">Reference proteome</keyword>
<dbReference type="Proteomes" id="UP001489004">
    <property type="component" value="Unassembled WGS sequence"/>
</dbReference>
<name>A0AAW1PX37_9CHLO</name>
<dbReference type="AlphaFoldDB" id="A0AAW1PX37"/>
<dbReference type="InterPro" id="IPR021047">
    <property type="entry name" value="Mannosyltransferase_CMT1"/>
</dbReference>